<dbReference type="HOGENOM" id="CLU_559024_0_0_1"/>
<dbReference type="Proteomes" id="UP000027222">
    <property type="component" value="Unassembled WGS sequence"/>
</dbReference>
<sequence length="488" mass="55616">MPRVGRPTHDFIGALLSAVININGYPWQCCSCSDVANSRGSSAADPRHDGQKSVFEKTAIRCGKKEILLAGVSLISSILMFRILKPKNPNYNNATNATFGQVKVRNAWYHKKSLIQHLFERKYTIQRRWRQCSHGNVKGLGDARVNDKEWECSSNLRDLNQSQRGEKTRTRKDWMGKTKTEKARKSETERQKRQRQCTLLMGLALDSNWIIWISDARGHLTTIWEMRDHCRRLAAVAFPHVPGKLLRRRPVGLHFRLTQNDVQEIFSGGRGIFSLFFSFAPPNVLKPTQENDIHMQREAEGYTTQLELSLAHTRNIISVTEQCATIRKHHESRLFLKLIHDPNQDPDTSAVHVARSARDTLVAEEEVAVSKLREAQLLVSKLQASVEIARLQIRDANCQLGTLLNYLHVNNKPIPDVQETLVNGVPCPIPPHVLAPEFHTDIYLPTECLVGKNLLDQWEDRAWSDIERDRGSPEMGISDYRSMTQSTI</sequence>
<protein>
    <submittedName>
        <fullName evidence="2">Uncharacterized protein</fullName>
    </submittedName>
</protein>
<organism evidence="2 3">
    <name type="scientific">Galerina marginata (strain CBS 339.88)</name>
    <dbReference type="NCBI Taxonomy" id="685588"/>
    <lineage>
        <taxon>Eukaryota</taxon>
        <taxon>Fungi</taxon>
        <taxon>Dikarya</taxon>
        <taxon>Basidiomycota</taxon>
        <taxon>Agaricomycotina</taxon>
        <taxon>Agaricomycetes</taxon>
        <taxon>Agaricomycetidae</taxon>
        <taxon>Agaricales</taxon>
        <taxon>Agaricineae</taxon>
        <taxon>Strophariaceae</taxon>
        <taxon>Galerina</taxon>
    </lineage>
</organism>
<dbReference type="AlphaFoldDB" id="A0A067S2X0"/>
<evidence type="ECO:0000313" key="3">
    <source>
        <dbReference type="Proteomes" id="UP000027222"/>
    </source>
</evidence>
<keyword evidence="3" id="KW-1185">Reference proteome</keyword>
<dbReference type="OrthoDB" id="3124339at2759"/>
<reference evidence="3" key="1">
    <citation type="journal article" date="2014" name="Proc. Natl. Acad. Sci. U.S.A.">
        <title>Extensive sampling of basidiomycete genomes demonstrates inadequacy of the white-rot/brown-rot paradigm for wood decay fungi.</title>
        <authorList>
            <person name="Riley R."/>
            <person name="Salamov A.A."/>
            <person name="Brown D.W."/>
            <person name="Nagy L.G."/>
            <person name="Floudas D."/>
            <person name="Held B.W."/>
            <person name="Levasseur A."/>
            <person name="Lombard V."/>
            <person name="Morin E."/>
            <person name="Otillar R."/>
            <person name="Lindquist E.A."/>
            <person name="Sun H."/>
            <person name="LaButti K.M."/>
            <person name="Schmutz J."/>
            <person name="Jabbour D."/>
            <person name="Luo H."/>
            <person name="Baker S.E."/>
            <person name="Pisabarro A.G."/>
            <person name="Walton J.D."/>
            <person name="Blanchette R.A."/>
            <person name="Henrissat B."/>
            <person name="Martin F."/>
            <person name="Cullen D."/>
            <person name="Hibbett D.S."/>
            <person name="Grigoriev I.V."/>
        </authorList>
    </citation>
    <scope>NUCLEOTIDE SEQUENCE [LARGE SCALE GENOMIC DNA]</scope>
    <source>
        <strain evidence="3">CBS 339.88</strain>
    </source>
</reference>
<proteinExistence type="predicted"/>
<name>A0A067S2X0_GALM3</name>
<feature type="compositionally biased region" description="Basic and acidic residues" evidence="1">
    <location>
        <begin position="164"/>
        <end position="190"/>
    </location>
</feature>
<dbReference type="EMBL" id="KL142512">
    <property type="protein sequence ID" value="KDR65126.1"/>
    <property type="molecule type" value="Genomic_DNA"/>
</dbReference>
<feature type="region of interest" description="Disordered" evidence="1">
    <location>
        <begin position="161"/>
        <end position="190"/>
    </location>
</feature>
<accession>A0A067S2X0</accession>
<gene>
    <name evidence="2" type="ORF">GALMADRAFT_217668</name>
</gene>
<evidence type="ECO:0000313" key="2">
    <source>
        <dbReference type="EMBL" id="KDR65126.1"/>
    </source>
</evidence>
<evidence type="ECO:0000256" key="1">
    <source>
        <dbReference type="SAM" id="MobiDB-lite"/>
    </source>
</evidence>